<comment type="caution">
    <text evidence="5">The sequence shown here is derived from an EMBL/GenBank/DDBJ whole genome shotgun (WGS) entry which is preliminary data.</text>
</comment>
<dbReference type="GO" id="GO:0005524">
    <property type="term" value="F:ATP binding"/>
    <property type="evidence" value="ECO:0007669"/>
    <property type="project" value="UniProtKB-KW"/>
</dbReference>
<dbReference type="Gene3D" id="3.40.50.300">
    <property type="entry name" value="P-loop containing nucleotide triphosphate hydrolases"/>
    <property type="match status" value="1"/>
</dbReference>
<dbReference type="InterPro" id="IPR003439">
    <property type="entry name" value="ABC_transporter-like_ATP-bd"/>
</dbReference>
<evidence type="ECO:0000256" key="2">
    <source>
        <dbReference type="ARBA" id="ARBA00022741"/>
    </source>
</evidence>
<dbReference type="Proteomes" id="UP000633509">
    <property type="component" value="Unassembled WGS sequence"/>
</dbReference>
<gene>
    <name evidence="5" type="ORF">H4W80_004840</name>
</gene>
<evidence type="ECO:0000259" key="4">
    <source>
        <dbReference type="PROSITE" id="PS50893"/>
    </source>
</evidence>
<evidence type="ECO:0000256" key="1">
    <source>
        <dbReference type="ARBA" id="ARBA00022448"/>
    </source>
</evidence>
<keyword evidence="2" id="KW-0547">Nucleotide-binding</keyword>
<feature type="domain" description="ABC transporter" evidence="4">
    <location>
        <begin position="8"/>
        <end position="243"/>
    </location>
</feature>
<keyword evidence="6" id="KW-1185">Reference proteome</keyword>
<evidence type="ECO:0000313" key="5">
    <source>
        <dbReference type="EMBL" id="MBE1586582.1"/>
    </source>
</evidence>
<protein>
    <submittedName>
        <fullName evidence="5">NitT/TauT family transport system ATP-binding protein</fullName>
    </submittedName>
</protein>
<dbReference type="SMART" id="SM00382">
    <property type="entry name" value="AAA"/>
    <property type="match status" value="1"/>
</dbReference>
<dbReference type="PANTHER" id="PTHR42788">
    <property type="entry name" value="TAURINE IMPORT ATP-BINDING PROTEIN-RELATED"/>
    <property type="match status" value="1"/>
</dbReference>
<keyword evidence="1" id="KW-0813">Transport</keyword>
<organism evidence="5 6">
    <name type="scientific">Nonomuraea angiospora</name>
    <dbReference type="NCBI Taxonomy" id="46172"/>
    <lineage>
        <taxon>Bacteria</taxon>
        <taxon>Bacillati</taxon>
        <taxon>Actinomycetota</taxon>
        <taxon>Actinomycetes</taxon>
        <taxon>Streptosporangiales</taxon>
        <taxon>Streptosporangiaceae</taxon>
        <taxon>Nonomuraea</taxon>
    </lineage>
</organism>
<dbReference type="PANTHER" id="PTHR42788:SF13">
    <property type="entry name" value="ALIPHATIC SULFONATES IMPORT ATP-BINDING PROTEIN SSUB"/>
    <property type="match status" value="1"/>
</dbReference>
<evidence type="ECO:0000256" key="3">
    <source>
        <dbReference type="ARBA" id="ARBA00022840"/>
    </source>
</evidence>
<name>A0ABR9M103_9ACTN</name>
<dbReference type="SUPFAM" id="SSF52540">
    <property type="entry name" value="P-loop containing nucleoside triphosphate hydrolases"/>
    <property type="match status" value="1"/>
</dbReference>
<dbReference type="EMBL" id="JADBEK010000001">
    <property type="protein sequence ID" value="MBE1586582.1"/>
    <property type="molecule type" value="Genomic_DNA"/>
</dbReference>
<reference evidence="5 6" key="1">
    <citation type="submission" date="2020-10" db="EMBL/GenBank/DDBJ databases">
        <title>Sequencing the genomes of 1000 actinobacteria strains.</title>
        <authorList>
            <person name="Klenk H.-P."/>
        </authorList>
    </citation>
    <scope>NUCLEOTIDE SEQUENCE [LARGE SCALE GENOMIC DNA]</scope>
    <source>
        <strain evidence="5 6">DSM 43173</strain>
    </source>
</reference>
<proteinExistence type="predicted"/>
<dbReference type="InterPro" id="IPR050166">
    <property type="entry name" value="ABC_transporter_ATP-bind"/>
</dbReference>
<keyword evidence="3 5" id="KW-0067">ATP-binding</keyword>
<accession>A0ABR9M103</accession>
<evidence type="ECO:0000313" key="6">
    <source>
        <dbReference type="Proteomes" id="UP000633509"/>
    </source>
</evidence>
<dbReference type="InterPro" id="IPR027417">
    <property type="entry name" value="P-loop_NTPase"/>
</dbReference>
<dbReference type="Pfam" id="PF00005">
    <property type="entry name" value="ABC_tran"/>
    <property type="match status" value="1"/>
</dbReference>
<dbReference type="CDD" id="cd03293">
    <property type="entry name" value="ABC_NrtD_SsuB_transporters"/>
    <property type="match status" value="1"/>
</dbReference>
<dbReference type="InterPro" id="IPR003593">
    <property type="entry name" value="AAA+_ATPase"/>
</dbReference>
<sequence length="262" mass="27616">MESVGISARGIEMCFSRRGSRRAAQTVLHDLDIDIAAGSFVTLLGPSGCGKSTLLKILGGILAPTAGAVSIGGRPAAEAVKARRIGLVPQRPALLPWKSAVQNASMLRQIATGERASQAASAAESALELVGLEGAAGKLPHELSGGMAQRVSIARALAMDPAILLMDEPFGALDAITRDELNEKLAEIWAATGKTILFVTHSISEAVFLSDVVHVMGVNPGRILETLPIGLPRPRTRAVFDEPLFSEYAARLRERLEPKATV</sequence>
<dbReference type="PROSITE" id="PS00211">
    <property type="entry name" value="ABC_TRANSPORTER_1"/>
    <property type="match status" value="1"/>
</dbReference>
<dbReference type="PROSITE" id="PS50893">
    <property type="entry name" value="ABC_TRANSPORTER_2"/>
    <property type="match status" value="1"/>
</dbReference>
<dbReference type="RefSeq" id="WP_225963623.1">
    <property type="nucleotide sequence ID" value="NZ_JADBEK010000001.1"/>
</dbReference>
<dbReference type="InterPro" id="IPR017871">
    <property type="entry name" value="ABC_transporter-like_CS"/>
</dbReference>